<dbReference type="EMBL" id="BMQW01000008">
    <property type="protein sequence ID" value="GGP94547.1"/>
    <property type="molecule type" value="Genomic_DNA"/>
</dbReference>
<evidence type="ECO:0000313" key="2">
    <source>
        <dbReference type="Proteomes" id="UP000654004"/>
    </source>
</evidence>
<dbReference type="Proteomes" id="UP000654004">
    <property type="component" value="Unassembled WGS sequence"/>
</dbReference>
<proteinExistence type="predicted"/>
<keyword evidence="2" id="KW-1185">Reference proteome</keyword>
<protein>
    <recommendedName>
        <fullName evidence="3">HEPN AbiU2-like domain-containing protein</fullName>
    </recommendedName>
</protein>
<dbReference type="RefSeq" id="WP_249000935.1">
    <property type="nucleotide sequence ID" value="NZ_JAKIKV010000006.1"/>
</dbReference>
<comment type="caution">
    <text evidence="1">The sequence shown here is derived from an EMBL/GenBank/DDBJ whole genome shotgun (WGS) entry which is preliminary data.</text>
</comment>
<name>A0ABQ2QSM8_9GAMM</name>
<reference evidence="2" key="1">
    <citation type="journal article" date="2019" name="Int. J. Syst. Evol. Microbiol.">
        <title>The Global Catalogue of Microorganisms (GCM) 10K type strain sequencing project: providing services to taxonomists for standard genome sequencing and annotation.</title>
        <authorList>
            <consortium name="The Broad Institute Genomics Platform"/>
            <consortium name="The Broad Institute Genome Sequencing Center for Infectious Disease"/>
            <person name="Wu L."/>
            <person name="Ma J."/>
        </authorList>
    </citation>
    <scope>NUCLEOTIDE SEQUENCE [LARGE SCALE GENOMIC DNA]</scope>
    <source>
        <strain evidence="2">JCM 32305</strain>
    </source>
</reference>
<organism evidence="1 2">
    <name type="scientific">Shewanella ulleungensis</name>
    <dbReference type="NCBI Taxonomy" id="2282699"/>
    <lineage>
        <taxon>Bacteria</taxon>
        <taxon>Pseudomonadati</taxon>
        <taxon>Pseudomonadota</taxon>
        <taxon>Gammaproteobacteria</taxon>
        <taxon>Alteromonadales</taxon>
        <taxon>Shewanellaceae</taxon>
        <taxon>Shewanella</taxon>
    </lineage>
</organism>
<sequence length="173" mass="20177">MNQSQYYHDRITMALDDLLRCRRYCEMMLKLPIGKAFTNERTIYESLFVSFVVSYGRVFTTSNTVDRSFKESVSNDFGQFRQTMIKKQDTVLEKFHKRIIEKRDTSIAHSDGKSRNYQHYGDSPLPCGSNPFYPYEHTEIEQAIKLVNNLISMVGDEQIRVGKVAFSKTIFSN</sequence>
<accession>A0ABQ2QSM8</accession>
<evidence type="ECO:0008006" key="3">
    <source>
        <dbReference type="Google" id="ProtNLM"/>
    </source>
</evidence>
<gene>
    <name evidence="1" type="ORF">GCM10009410_30720</name>
</gene>
<evidence type="ECO:0000313" key="1">
    <source>
        <dbReference type="EMBL" id="GGP94547.1"/>
    </source>
</evidence>